<reference evidence="1" key="1">
    <citation type="submission" date="2023-10" db="EMBL/GenBank/DDBJ databases">
        <title>Genome assembly of Pristionchus species.</title>
        <authorList>
            <person name="Yoshida K."/>
            <person name="Sommer R.J."/>
        </authorList>
    </citation>
    <scope>NUCLEOTIDE SEQUENCE</scope>
    <source>
        <strain evidence="1">RS0144</strain>
    </source>
</reference>
<name>A0AAV5ST62_9BILA</name>
<gene>
    <name evidence="1" type="ORF">PENTCL1PPCAC_4891</name>
</gene>
<organism evidence="1 2">
    <name type="scientific">Pristionchus entomophagus</name>
    <dbReference type="NCBI Taxonomy" id="358040"/>
    <lineage>
        <taxon>Eukaryota</taxon>
        <taxon>Metazoa</taxon>
        <taxon>Ecdysozoa</taxon>
        <taxon>Nematoda</taxon>
        <taxon>Chromadorea</taxon>
        <taxon>Rhabditida</taxon>
        <taxon>Rhabditina</taxon>
        <taxon>Diplogasteromorpha</taxon>
        <taxon>Diplogasteroidea</taxon>
        <taxon>Neodiplogasteridae</taxon>
        <taxon>Pristionchus</taxon>
    </lineage>
</organism>
<comment type="caution">
    <text evidence="1">The sequence shown here is derived from an EMBL/GenBank/DDBJ whole genome shotgun (WGS) entry which is preliminary data.</text>
</comment>
<dbReference type="Proteomes" id="UP001432027">
    <property type="component" value="Unassembled WGS sequence"/>
</dbReference>
<evidence type="ECO:0000313" key="1">
    <source>
        <dbReference type="EMBL" id="GMS82716.1"/>
    </source>
</evidence>
<evidence type="ECO:0000313" key="2">
    <source>
        <dbReference type="Proteomes" id="UP001432027"/>
    </source>
</evidence>
<keyword evidence="2" id="KW-1185">Reference proteome</keyword>
<feature type="non-terminal residue" evidence="1">
    <location>
        <position position="104"/>
    </location>
</feature>
<sequence length="104" mass="11693">MNQQRTATAVTIIHGLDKKVLLTGFRVQDHRVRAGNDGQIHAKTWMDGFRLESQERRIAMTAPSTTEERRFAAKYEEPTKLGAVSECTPSMIILTDITSELCLC</sequence>
<dbReference type="EMBL" id="BTSX01000002">
    <property type="protein sequence ID" value="GMS82716.1"/>
    <property type="molecule type" value="Genomic_DNA"/>
</dbReference>
<protein>
    <recommendedName>
        <fullName evidence="3">Ribosomal protein</fullName>
    </recommendedName>
</protein>
<evidence type="ECO:0008006" key="3">
    <source>
        <dbReference type="Google" id="ProtNLM"/>
    </source>
</evidence>
<accession>A0AAV5ST62</accession>
<dbReference type="AlphaFoldDB" id="A0AAV5ST62"/>
<proteinExistence type="predicted"/>